<dbReference type="InterPro" id="IPR002877">
    <property type="entry name" value="RNA_MeTrfase_FtsJ_dom"/>
</dbReference>
<evidence type="ECO:0000259" key="1">
    <source>
        <dbReference type="Pfam" id="PF01728"/>
    </source>
</evidence>
<keyword evidence="3" id="KW-1185">Reference proteome</keyword>
<dbReference type="SUPFAM" id="SSF53335">
    <property type="entry name" value="S-adenosyl-L-methionine-dependent methyltransferases"/>
    <property type="match status" value="1"/>
</dbReference>
<dbReference type="EMBL" id="JAUJLE010000039">
    <property type="protein sequence ID" value="KAK0999624.1"/>
    <property type="molecule type" value="Genomic_DNA"/>
</dbReference>
<evidence type="ECO:0000313" key="2">
    <source>
        <dbReference type="EMBL" id="KAK0999624.1"/>
    </source>
</evidence>
<dbReference type="Proteomes" id="UP001175353">
    <property type="component" value="Unassembled WGS sequence"/>
</dbReference>
<gene>
    <name evidence="2" type="ORF">LTR91_005906</name>
</gene>
<accession>A0AAN6KRT5</accession>
<feature type="domain" description="Ribosomal RNA methyltransferase FtsJ" evidence="1">
    <location>
        <begin position="120"/>
        <end position="300"/>
    </location>
</feature>
<dbReference type="AlphaFoldDB" id="A0AAN6KRT5"/>
<dbReference type="Pfam" id="PF01728">
    <property type="entry name" value="FtsJ"/>
    <property type="match status" value="1"/>
</dbReference>
<protein>
    <recommendedName>
        <fullName evidence="1">Ribosomal RNA methyltransferase FtsJ domain-containing protein</fullName>
    </recommendedName>
</protein>
<sequence length="383" mass="43424">MDSWPPETPQDAQDTVACPKDHDNARAIKIISEYLSENAQEFRTLAALRQKVHCPRSPLLTEKRLLTVYAKGWENPAGDEFFRKQRQVADQSRDDPKTCRIFYEMMKNIAHDMHKATGVFDILTSSTNDPKILDFCVAPGGYLETSMWHDPRAQATAFSLGQDQGGHEILMPPNPRMTIKFMDITMLAAGYGHHANFLPRELAPDQFFDLVICDGQVLRTNVHARAEYRESREATRLTLTQLALGLEHLTLGGTMVVLLHHMETWGTLCLMRKMHQFASVQLFKHPKCHAKRSAFYLIATQVDPRFPQAKEAIEEWKGIWKVATFGSEEAYRDVTHASDAEVHSLLKDFGPHLVEIARPIWVIQAKALEKAPFVKGAPRGWGP</sequence>
<dbReference type="InterPro" id="IPR029063">
    <property type="entry name" value="SAM-dependent_MTases_sf"/>
</dbReference>
<evidence type="ECO:0000313" key="3">
    <source>
        <dbReference type="Proteomes" id="UP001175353"/>
    </source>
</evidence>
<proteinExistence type="predicted"/>
<dbReference type="GO" id="GO:0008168">
    <property type="term" value="F:methyltransferase activity"/>
    <property type="evidence" value="ECO:0007669"/>
    <property type="project" value="InterPro"/>
</dbReference>
<dbReference type="Gene3D" id="3.40.50.150">
    <property type="entry name" value="Vaccinia Virus protein VP39"/>
    <property type="match status" value="1"/>
</dbReference>
<reference evidence="2" key="1">
    <citation type="submission" date="2023-06" db="EMBL/GenBank/DDBJ databases">
        <title>Black Yeasts Isolated from many extreme environments.</title>
        <authorList>
            <person name="Coleine C."/>
            <person name="Stajich J.E."/>
            <person name="Selbmann L."/>
        </authorList>
    </citation>
    <scope>NUCLEOTIDE SEQUENCE</scope>
    <source>
        <strain evidence="2">CCFEE 5200</strain>
    </source>
</reference>
<organism evidence="2 3">
    <name type="scientific">Friedmanniomyces endolithicus</name>
    <dbReference type="NCBI Taxonomy" id="329885"/>
    <lineage>
        <taxon>Eukaryota</taxon>
        <taxon>Fungi</taxon>
        <taxon>Dikarya</taxon>
        <taxon>Ascomycota</taxon>
        <taxon>Pezizomycotina</taxon>
        <taxon>Dothideomycetes</taxon>
        <taxon>Dothideomycetidae</taxon>
        <taxon>Mycosphaerellales</taxon>
        <taxon>Teratosphaeriaceae</taxon>
        <taxon>Friedmanniomyces</taxon>
    </lineage>
</organism>
<name>A0AAN6KRT5_9PEZI</name>
<comment type="caution">
    <text evidence="2">The sequence shown here is derived from an EMBL/GenBank/DDBJ whole genome shotgun (WGS) entry which is preliminary data.</text>
</comment>
<dbReference type="GO" id="GO:0032259">
    <property type="term" value="P:methylation"/>
    <property type="evidence" value="ECO:0007669"/>
    <property type="project" value="InterPro"/>
</dbReference>